<sequence length="106" mass="12273">DLKAEDVTEVYRRRWDIEVFFKFIKQLFNFSHLVNRSENGIKVVLYVTMIAAILLSAYKKETKQPGYKIPRLKFAADLEAEIIKYLIIKCGGDPEKMNAILLCNSS</sequence>
<keyword evidence="4" id="KW-1185">Reference proteome</keyword>
<keyword evidence="1" id="KW-0812">Transmembrane</keyword>
<gene>
    <name evidence="3" type="ORF">SAMN04488132_107174</name>
</gene>
<reference evidence="3 4" key="1">
    <citation type="submission" date="2017-02" db="EMBL/GenBank/DDBJ databases">
        <authorList>
            <person name="Peterson S.W."/>
        </authorList>
    </citation>
    <scope>NUCLEOTIDE SEQUENCE [LARGE SCALE GENOMIC DNA]</scope>
    <source>
        <strain evidence="3 4">DSM 22335</strain>
    </source>
</reference>
<dbReference type="Proteomes" id="UP000190888">
    <property type="component" value="Unassembled WGS sequence"/>
</dbReference>
<dbReference type="Gene3D" id="3.90.350.10">
    <property type="entry name" value="Transposase Inhibitor Protein From Tn5, Chain A, domain 1"/>
    <property type="match status" value="1"/>
</dbReference>
<dbReference type="PANTHER" id="PTHR33258:SF1">
    <property type="entry name" value="TRANSPOSASE INSL FOR INSERTION SEQUENCE ELEMENT IS186A-RELATED"/>
    <property type="match status" value="1"/>
</dbReference>
<protein>
    <submittedName>
        <fullName evidence="3">Transposase DDE domain-containing protein</fullName>
    </submittedName>
</protein>
<name>A0A1T4Q6F9_9BACT</name>
<keyword evidence="1" id="KW-1133">Transmembrane helix</keyword>
<feature type="non-terminal residue" evidence="3">
    <location>
        <position position="1"/>
    </location>
</feature>
<dbReference type="GO" id="GO:0006313">
    <property type="term" value="P:DNA transposition"/>
    <property type="evidence" value="ECO:0007669"/>
    <property type="project" value="InterPro"/>
</dbReference>
<dbReference type="EMBL" id="FUWH01000007">
    <property type="protein sequence ID" value="SJZ99373.1"/>
    <property type="molecule type" value="Genomic_DNA"/>
</dbReference>
<evidence type="ECO:0000256" key="1">
    <source>
        <dbReference type="SAM" id="Phobius"/>
    </source>
</evidence>
<evidence type="ECO:0000259" key="2">
    <source>
        <dbReference type="Pfam" id="PF01609"/>
    </source>
</evidence>
<proteinExistence type="predicted"/>
<dbReference type="AlphaFoldDB" id="A0A1T4Q6F9"/>
<accession>A0A1T4Q6F9</accession>
<dbReference type="InterPro" id="IPR002559">
    <property type="entry name" value="Transposase_11"/>
</dbReference>
<feature type="transmembrane region" description="Helical" evidence="1">
    <location>
        <begin position="40"/>
        <end position="58"/>
    </location>
</feature>
<dbReference type="InterPro" id="IPR012337">
    <property type="entry name" value="RNaseH-like_sf"/>
</dbReference>
<keyword evidence="1" id="KW-0472">Membrane</keyword>
<dbReference type="GO" id="GO:0003677">
    <property type="term" value="F:DNA binding"/>
    <property type="evidence" value="ECO:0007669"/>
    <property type="project" value="InterPro"/>
</dbReference>
<dbReference type="SUPFAM" id="SSF53098">
    <property type="entry name" value="Ribonuclease H-like"/>
    <property type="match status" value="1"/>
</dbReference>
<organism evidence="3 4">
    <name type="scientific">Sediminibacterium ginsengisoli</name>
    <dbReference type="NCBI Taxonomy" id="413434"/>
    <lineage>
        <taxon>Bacteria</taxon>
        <taxon>Pseudomonadati</taxon>
        <taxon>Bacteroidota</taxon>
        <taxon>Chitinophagia</taxon>
        <taxon>Chitinophagales</taxon>
        <taxon>Chitinophagaceae</taxon>
        <taxon>Sediminibacterium</taxon>
    </lineage>
</organism>
<dbReference type="PANTHER" id="PTHR33258">
    <property type="entry name" value="TRANSPOSASE INSL FOR INSERTION SEQUENCE ELEMENT IS186A-RELATED"/>
    <property type="match status" value="1"/>
</dbReference>
<evidence type="ECO:0000313" key="3">
    <source>
        <dbReference type="EMBL" id="SJZ99373.1"/>
    </source>
</evidence>
<evidence type="ECO:0000313" key="4">
    <source>
        <dbReference type="Proteomes" id="UP000190888"/>
    </source>
</evidence>
<dbReference type="Pfam" id="PF01609">
    <property type="entry name" value="DDE_Tnp_1"/>
    <property type="match status" value="1"/>
</dbReference>
<feature type="domain" description="Transposase IS4-like" evidence="2">
    <location>
        <begin position="2"/>
        <end position="53"/>
    </location>
</feature>
<dbReference type="GO" id="GO:0004803">
    <property type="term" value="F:transposase activity"/>
    <property type="evidence" value="ECO:0007669"/>
    <property type="project" value="InterPro"/>
</dbReference>
<dbReference type="OrthoDB" id="7327264at2"/>
<dbReference type="RefSeq" id="WP_139367150.1">
    <property type="nucleotide sequence ID" value="NZ_FUWH01000007.1"/>
</dbReference>